<evidence type="ECO:0008006" key="4">
    <source>
        <dbReference type="Google" id="ProtNLM"/>
    </source>
</evidence>
<dbReference type="EMBL" id="LLZH01000337">
    <property type="protein sequence ID" value="KUL22819.1"/>
    <property type="molecule type" value="Genomic_DNA"/>
</dbReference>
<proteinExistence type="predicted"/>
<name>A0A101J9T8_9ACTN</name>
<dbReference type="AlphaFoldDB" id="A0A101J9T8"/>
<organism evidence="2 3">
    <name type="scientific">Actinoplanes awajinensis subsp. mycoplanecinus</name>
    <dbReference type="NCBI Taxonomy" id="135947"/>
    <lineage>
        <taxon>Bacteria</taxon>
        <taxon>Bacillati</taxon>
        <taxon>Actinomycetota</taxon>
        <taxon>Actinomycetes</taxon>
        <taxon>Micromonosporales</taxon>
        <taxon>Micromonosporaceae</taxon>
        <taxon>Actinoplanes</taxon>
    </lineage>
</organism>
<feature type="transmembrane region" description="Helical" evidence="1">
    <location>
        <begin position="64"/>
        <end position="82"/>
    </location>
</feature>
<keyword evidence="1" id="KW-0812">Transmembrane</keyword>
<accession>A0A101J9T8</accession>
<keyword evidence="3" id="KW-1185">Reference proteome</keyword>
<keyword evidence="1" id="KW-1133">Transmembrane helix</keyword>
<protein>
    <recommendedName>
        <fullName evidence="4">DUF3040 domain-containing protein</fullName>
    </recommendedName>
</protein>
<keyword evidence="1" id="KW-0472">Membrane</keyword>
<evidence type="ECO:0000256" key="1">
    <source>
        <dbReference type="SAM" id="Phobius"/>
    </source>
</evidence>
<sequence length="85" mass="9189">MATRDTRKAFDEIVARLVAESPSLAARPRRGRLTRLMLTLLAVMVSLMWGGLSVLMVVWGLPGVLITCLAVAAVAGAAWRVTARR</sequence>
<dbReference type="Proteomes" id="UP000053244">
    <property type="component" value="Unassembled WGS sequence"/>
</dbReference>
<feature type="transmembrane region" description="Helical" evidence="1">
    <location>
        <begin position="36"/>
        <end position="58"/>
    </location>
</feature>
<comment type="caution">
    <text evidence="2">The sequence shown here is derived from an EMBL/GenBank/DDBJ whole genome shotgun (WGS) entry which is preliminary data.</text>
</comment>
<evidence type="ECO:0000313" key="3">
    <source>
        <dbReference type="Proteomes" id="UP000053244"/>
    </source>
</evidence>
<evidence type="ECO:0000313" key="2">
    <source>
        <dbReference type="EMBL" id="KUL22819.1"/>
    </source>
</evidence>
<reference evidence="2 3" key="1">
    <citation type="submission" date="2015-10" db="EMBL/GenBank/DDBJ databases">
        <authorList>
            <person name="Gilbert D.G."/>
        </authorList>
    </citation>
    <scope>NUCLEOTIDE SEQUENCE [LARGE SCALE GENOMIC DNA]</scope>
    <source>
        <strain evidence="2 3">NRRL B-16712</strain>
    </source>
</reference>
<gene>
    <name evidence="2" type="ORF">ADL15_47380</name>
</gene>